<dbReference type="InterPro" id="IPR036390">
    <property type="entry name" value="WH_DNA-bd_sf"/>
</dbReference>
<dbReference type="Gene3D" id="1.10.10.10">
    <property type="entry name" value="Winged helix-like DNA-binding domain superfamily/Winged helix DNA-binding domain"/>
    <property type="match status" value="1"/>
</dbReference>
<comment type="cofactor">
    <cofactor evidence="1">
        <name>Zn(2+)</name>
        <dbReference type="ChEBI" id="CHEBI:29105"/>
    </cofactor>
    <text evidence="1">Binds 1 zinc ion per subunit.</text>
</comment>
<dbReference type="Pfam" id="PF01475">
    <property type="entry name" value="FUR"/>
    <property type="match status" value="1"/>
</dbReference>
<proteinExistence type="predicted"/>
<dbReference type="Proteomes" id="UP000823660">
    <property type="component" value="Unassembled WGS sequence"/>
</dbReference>
<reference evidence="2" key="2">
    <citation type="journal article" date="2021" name="PeerJ">
        <title>Extensive microbial diversity within the chicken gut microbiome revealed by metagenomics and culture.</title>
        <authorList>
            <person name="Gilroy R."/>
            <person name="Ravi A."/>
            <person name="Getino M."/>
            <person name="Pursley I."/>
            <person name="Horton D.L."/>
            <person name="Alikhan N.F."/>
            <person name="Baker D."/>
            <person name="Gharbi K."/>
            <person name="Hall N."/>
            <person name="Watson M."/>
            <person name="Adriaenssens E.M."/>
            <person name="Foster-Nyarko E."/>
            <person name="Jarju S."/>
            <person name="Secka A."/>
            <person name="Antonio M."/>
            <person name="Oren A."/>
            <person name="Chaudhuri R.R."/>
            <person name="La Ragione R."/>
            <person name="Hildebrand F."/>
            <person name="Pallen M.J."/>
        </authorList>
    </citation>
    <scope>NUCLEOTIDE SEQUENCE</scope>
    <source>
        <strain evidence="2">B1-15692</strain>
    </source>
</reference>
<dbReference type="GO" id="GO:0003700">
    <property type="term" value="F:DNA-binding transcription factor activity"/>
    <property type="evidence" value="ECO:0007669"/>
    <property type="project" value="InterPro"/>
</dbReference>
<dbReference type="GO" id="GO:1900376">
    <property type="term" value="P:regulation of secondary metabolite biosynthetic process"/>
    <property type="evidence" value="ECO:0007669"/>
    <property type="project" value="TreeGrafter"/>
</dbReference>
<dbReference type="InterPro" id="IPR002481">
    <property type="entry name" value="FUR"/>
</dbReference>
<dbReference type="GO" id="GO:0045892">
    <property type="term" value="P:negative regulation of DNA-templated transcription"/>
    <property type="evidence" value="ECO:0007669"/>
    <property type="project" value="TreeGrafter"/>
</dbReference>
<gene>
    <name evidence="2" type="ORF">IAB99_01895</name>
</gene>
<dbReference type="EMBL" id="JADIMH010000011">
    <property type="protein sequence ID" value="MBO8466501.1"/>
    <property type="molecule type" value="Genomic_DNA"/>
</dbReference>
<dbReference type="PANTHER" id="PTHR33202:SF22">
    <property type="entry name" value="HYDROGEN PEROXIDE SENSITIVE REPRESSOR"/>
    <property type="match status" value="1"/>
</dbReference>
<dbReference type="GO" id="GO:0000976">
    <property type="term" value="F:transcription cis-regulatory region binding"/>
    <property type="evidence" value="ECO:0007669"/>
    <property type="project" value="TreeGrafter"/>
</dbReference>
<feature type="binding site" evidence="1">
    <location>
        <position position="137"/>
    </location>
    <ligand>
        <name>Zn(2+)</name>
        <dbReference type="ChEBI" id="CHEBI:29105"/>
    </ligand>
</feature>
<dbReference type="InterPro" id="IPR036388">
    <property type="entry name" value="WH-like_DNA-bd_sf"/>
</dbReference>
<organism evidence="2 3">
    <name type="scientific">Candidatus Cryptobacteroides faecipullorum</name>
    <dbReference type="NCBI Taxonomy" id="2840764"/>
    <lineage>
        <taxon>Bacteria</taxon>
        <taxon>Pseudomonadati</taxon>
        <taxon>Bacteroidota</taxon>
        <taxon>Bacteroidia</taxon>
        <taxon>Bacteroidales</taxon>
        <taxon>Candidatus Cryptobacteroides</taxon>
    </lineage>
</organism>
<dbReference type="SUPFAM" id="SSF46785">
    <property type="entry name" value="Winged helix' DNA-binding domain"/>
    <property type="match status" value="1"/>
</dbReference>
<reference evidence="2" key="1">
    <citation type="submission" date="2020-10" db="EMBL/GenBank/DDBJ databases">
        <authorList>
            <person name="Gilroy R."/>
        </authorList>
    </citation>
    <scope>NUCLEOTIDE SEQUENCE</scope>
    <source>
        <strain evidence="2">B1-15692</strain>
    </source>
</reference>
<keyword evidence="1" id="KW-0862">Zinc</keyword>
<dbReference type="PANTHER" id="PTHR33202">
    <property type="entry name" value="ZINC UPTAKE REGULATION PROTEIN"/>
    <property type="match status" value="1"/>
</dbReference>
<keyword evidence="1" id="KW-0479">Metal-binding</keyword>
<evidence type="ECO:0000256" key="1">
    <source>
        <dbReference type="PIRSR" id="PIRSR602481-1"/>
    </source>
</evidence>
<feature type="binding site" evidence="1">
    <location>
        <position position="98"/>
    </location>
    <ligand>
        <name>Zn(2+)</name>
        <dbReference type="ChEBI" id="CHEBI:29105"/>
    </ligand>
</feature>
<dbReference type="AlphaFoldDB" id="A0A9D9NAL3"/>
<feature type="binding site" evidence="1">
    <location>
        <position position="101"/>
    </location>
    <ligand>
        <name>Zn(2+)</name>
        <dbReference type="ChEBI" id="CHEBI:29105"/>
    </ligand>
</feature>
<dbReference type="GO" id="GO:0008270">
    <property type="term" value="F:zinc ion binding"/>
    <property type="evidence" value="ECO:0007669"/>
    <property type="project" value="TreeGrafter"/>
</dbReference>
<protein>
    <submittedName>
        <fullName evidence="2">Transcriptional repressor</fullName>
    </submittedName>
</protein>
<sequence>MVGNPDNIRRLEKKGVKPTAIRLLVADAILSAKRAVSLSDLEVILDTVDKSSIFRTLELFVKHHVVHAIDDGSGSIKYEICEGEEECTLDDMHIHFYCTVCHKTFCFKTIHIPFVEIPDGFSVESANYMLKGVCKDCAAHGHHAGDK</sequence>
<evidence type="ECO:0000313" key="3">
    <source>
        <dbReference type="Proteomes" id="UP000823660"/>
    </source>
</evidence>
<comment type="caution">
    <text evidence="2">The sequence shown here is derived from an EMBL/GenBank/DDBJ whole genome shotgun (WGS) entry which is preliminary data.</text>
</comment>
<name>A0A9D9NAL3_9BACT</name>
<accession>A0A9D9NAL3</accession>
<feature type="binding site" evidence="1">
    <location>
        <position position="134"/>
    </location>
    <ligand>
        <name>Zn(2+)</name>
        <dbReference type="ChEBI" id="CHEBI:29105"/>
    </ligand>
</feature>
<evidence type="ECO:0000313" key="2">
    <source>
        <dbReference type="EMBL" id="MBO8466501.1"/>
    </source>
</evidence>